<dbReference type="STRING" id="746697.Aeqsu_2366"/>
<comment type="subcellular location">
    <subcellularLocation>
        <location evidence="1">Secreted</location>
        <location evidence="1">Cell wall</location>
    </subcellularLocation>
</comment>
<gene>
    <name evidence="7" type="ordered locus">Aeqsu_2366</name>
</gene>
<keyword evidence="5" id="KW-0325">Glycoprotein</keyword>
<dbReference type="KEGG" id="asl:Aeqsu_2366"/>
<dbReference type="Gene3D" id="2.60.40.60">
    <property type="entry name" value="Cadherins"/>
    <property type="match status" value="1"/>
</dbReference>
<evidence type="ECO:0000313" key="7">
    <source>
        <dbReference type="EMBL" id="AFL81826.1"/>
    </source>
</evidence>
<keyword evidence="8" id="KW-1185">Reference proteome</keyword>
<dbReference type="SUPFAM" id="SSF49313">
    <property type="entry name" value="Cadherin-like"/>
    <property type="match status" value="1"/>
</dbReference>
<sequence length="475" mass="51352">MKMILQSRIVLALVILGLVSCSKESNDPNPFEITVTTTNFSKMMDENPVNGQVIGTVSGSTSSGSVTFLLLEQTPANAFTINETTGELKVLNAILFDFEKNPTITGTIKVYNGIISKNASVTINLNDVVEENIFQGNVVLSSQAEVNDFGTHNYVEITGDLIIGKLPNSGYSDITDLSPLLTLERIGGHLYIQYNEILNTTAGLNNLTSLGNDLAFIDNASLLKIEGFNNIASGIVGNLIINYNPVLNNLDGINNVTTVGGQLFITSNVKIPNLDFLGNLVSIERTLTLSNLADIQNFNSLAKLETIKELIVNNNPSLKNFDGLQNLKESIEFLKIGKNNSLKNLIGLENMNVTGSIVISNNSQLVNLNGLLKVTTLTSYLEISNNSSLTDLSGLNNLTIVGYPIKISQNNNLMSLNGFENLTDVKHLEISTNKNLTDLCAIRNLVTNGSIIGLSIFSNAYNPTKQDIIDGNCSL</sequence>
<feature type="signal peptide" evidence="6">
    <location>
        <begin position="1"/>
        <end position="25"/>
    </location>
</feature>
<dbReference type="GO" id="GO:0030313">
    <property type="term" value="C:cell envelope"/>
    <property type="evidence" value="ECO:0007669"/>
    <property type="project" value="UniProtKB-SubCell"/>
</dbReference>
<dbReference type="CDD" id="cd11304">
    <property type="entry name" value="Cadherin_repeat"/>
    <property type="match status" value="1"/>
</dbReference>
<dbReference type="PANTHER" id="PTHR31018">
    <property type="entry name" value="SPORULATION-SPECIFIC PROTEIN-RELATED"/>
    <property type="match status" value="1"/>
</dbReference>
<feature type="chain" id="PRO_5003684344" description="Cadherin domain-containing protein" evidence="6">
    <location>
        <begin position="26"/>
        <end position="475"/>
    </location>
</feature>
<evidence type="ECO:0000256" key="1">
    <source>
        <dbReference type="ARBA" id="ARBA00004191"/>
    </source>
</evidence>
<dbReference type="GO" id="GO:0016020">
    <property type="term" value="C:membrane"/>
    <property type="evidence" value="ECO:0007669"/>
    <property type="project" value="InterPro"/>
</dbReference>
<dbReference type="SUPFAM" id="SSF52058">
    <property type="entry name" value="L domain-like"/>
    <property type="match status" value="3"/>
</dbReference>
<protein>
    <recommendedName>
        <fullName evidence="9">Cadherin domain-containing protein</fullName>
    </recommendedName>
</protein>
<reference evidence="7 8" key="1">
    <citation type="submission" date="2012-06" db="EMBL/GenBank/DDBJ databases">
        <title>The complete genome of Aequorivita sublithincola DSM 14238.</title>
        <authorList>
            <consortium name="US DOE Joint Genome Institute (JGI-PGF)"/>
            <person name="Lucas S."/>
            <person name="Copeland A."/>
            <person name="Lapidus A."/>
            <person name="Goodwin L."/>
            <person name="Pitluck S."/>
            <person name="Peters L."/>
            <person name="Munk A.C.C."/>
            <person name="Kyrpides N."/>
            <person name="Mavromatis K."/>
            <person name="Pagani I."/>
            <person name="Ivanova N."/>
            <person name="Ovchinnikova G."/>
            <person name="Zeytun A."/>
            <person name="Detter J.C."/>
            <person name="Han C."/>
            <person name="Land M."/>
            <person name="Hauser L."/>
            <person name="Markowitz V."/>
            <person name="Cheng J.-F."/>
            <person name="Hugenholtz P."/>
            <person name="Woyke T."/>
            <person name="Wu D."/>
            <person name="Tindall B."/>
            <person name="Faehnrich R."/>
            <person name="Brambilla E."/>
            <person name="Klenk H.-P."/>
            <person name="Eisen J.A."/>
        </authorList>
    </citation>
    <scope>NUCLEOTIDE SEQUENCE [LARGE SCALE GENOMIC DNA]</scope>
    <source>
        <strain evidence="8">DSM 14238 / LMG 21431 / ACAM 643 / 9-3</strain>
    </source>
</reference>
<dbReference type="eggNOG" id="COG4886">
    <property type="taxonomic scope" value="Bacteria"/>
</dbReference>
<dbReference type="PANTHER" id="PTHR31018:SF3">
    <property type="entry name" value="RECEPTOR PROTEIN-TYROSINE KINASE"/>
    <property type="match status" value="1"/>
</dbReference>
<dbReference type="EMBL" id="CP003280">
    <property type="protein sequence ID" value="AFL81826.1"/>
    <property type="molecule type" value="Genomic_DNA"/>
</dbReference>
<keyword evidence="3" id="KW-0964">Secreted</keyword>
<name>I3YXV8_AEQSU</name>
<dbReference type="OrthoDB" id="9765957at2"/>
<evidence type="ECO:0000256" key="4">
    <source>
        <dbReference type="ARBA" id="ARBA00022729"/>
    </source>
</evidence>
<keyword evidence="2" id="KW-0134">Cell wall</keyword>
<dbReference type="Gene3D" id="3.80.20.20">
    <property type="entry name" value="Receptor L-domain"/>
    <property type="match status" value="3"/>
</dbReference>
<dbReference type="GO" id="GO:0005509">
    <property type="term" value="F:calcium ion binding"/>
    <property type="evidence" value="ECO:0007669"/>
    <property type="project" value="InterPro"/>
</dbReference>
<keyword evidence="4 6" id="KW-0732">Signal</keyword>
<dbReference type="InterPro" id="IPR036941">
    <property type="entry name" value="Rcpt_L-dom_sf"/>
</dbReference>
<accession>I3YXV8</accession>
<evidence type="ECO:0000256" key="2">
    <source>
        <dbReference type="ARBA" id="ARBA00022512"/>
    </source>
</evidence>
<evidence type="ECO:0000256" key="5">
    <source>
        <dbReference type="ARBA" id="ARBA00023180"/>
    </source>
</evidence>
<dbReference type="RefSeq" id="WP_014783075.1">
    <property type="nucleotide sequence ID" value="NC_018013.1"/>
</dbReference>
<evidence type="ECO:0008006" key="9">
    <source>
        <dbReference type="Google" id="ProtNLM"/>
    </source>
</evidence>
<dbReference type="PROSITE" id="PS51257">
    <property type="entry name" value="PROKAR_LIPOPROTEIN"/>
    <property type="match status" value="1"/>
</dbReference>
<evidence type="ECO:0000313" key="8">
    <source>
        <dbReference type="Proteomes" id="UP000006049"/>
    </source>
</evidence>
<dbReference type="Proteomes" id="UP000006049">
    <property type="component" value="Chromosome"/>
</dbReference>
<dbReference type="InterPro" id="IPR051648">
    <property type="entry name" value="CWI-Assembly_Regulator"/>
</dbReference>
<evidence type="ECO:0000256" key="6">
    <source>
        <dbReference type="SAM" id="SignalP"/>
    </source>
</evidence>
<dbReference type="AlphaFoldDB" id="I3YXV8"/>
<proteinExistence type="predicted"/>
<dbReference type="InterPro" id="IPR015919">
    <property type="entry name" value="Cadherin-like_sf"/>
</dbReference>
<dbReference type="HOGENOM" id="CLU_574450_0_0_10"/>
<organism evidence="7 8">
    <name type="scientific">Aequorivita sublithincola (strain DSM 14238 / LMG 21431 / ACAM 643 / 9-3)</name>
    <dbReference type="NCBI Taxonomy" id="746697"/>
    <lineage>
        <taxon>Bacteria</taxon>
        <taxon>Pseudomonadati</taxon>
        <taxon>Bacteroidota</taxon>
        <taxon>Flavobacteriia</taxon>
        <taxon>Flavobacteriales</taxon>
        <taxon>Flavobacteriaceae</taxon>
        <taxon>Aequorivita</taxon>
    </lineage>
</organism>
<evidence type="ECO:0000256" key="3">
    <source>
        <dbReference type="ARBA" id="ARBA00022525"/>
    </source>
</evidence>